<sequence>MGGIPHRGGVPAGRISAQRVPHPVQGHILRRLALM</sequence>
<organism evidence="2">
    <name type="scientific">Zea mays</name>
    <name type="common">Maize</name>
    <dbReference type="NCBI Taxonomy" id="4577"/>
    <lineage>
        <taxon>Eukaryota</taxon>
        <taxon>Viridiplantae</taxon>
        <taxon>Streptophyta</taxon>
        <taxon>Embryophyta</taxon>
        <taxon>Tracheophyta</taxon>
        <taxon>Spermatophyta</taxon>
        <taxon>Magnoliopsida</taxon>
        <taxon>Liliopsida</taxon>
        <taxon>Poales</taxon>
        <taxon>Poaceae</taxon>
        <taxon>PACMAD clade</taxon>
        <taxon>Panicoideae</taxon>
        <taxon>Andropogonodae</taxon>
        <taxon>Andropogoneae</taxon>
        <taxon>Tripsacinae</taxon>
        <taxon>Zea</taxon>
    </lineage>
</organism>
<accession>C4J840</accession>
<name>C4J840_MAIZE</name>
<proteinExistence type="evidence at transcript level"/>
<feature type="region of interest" description="Disordered" evidence="1">
    <location>
        <begin position="1"/>
        <end position="22"/>
    </location>
</feature>
<reference evidence="2" key="1">
    <citation type="journal article" date="2009" name="PLoS Genet.">
        <title>Sequencing, mapping, and analysis of 27,455 maize full-length cDNAs.</title>
        <authorList>
            <person name="Soderlund C."/>
            <person name="Descour A."/>
            <person name="Kudrna D."/>
            <person name="Bomhoff M."/>
            <person name="Boyd L."/>
            <person name="Currie J."/>
            <person name="Angelova A."/>
            <person name="Collura K."/>
            <person name="Wissotski M."/>
            <person name="Ashley E."/>
            <person name="Morrow D."/>
            <person name="Fernandes J."/>
            <person name="Walbot V."/>
            <person name="Yu Y."/>
        </authorList>
    </citation>
    <scope>NUCLEOTIDE SEQUENCE</scope>
    <source>
        <strain evidence="2">B73</strain>
    </source>
</reference>
<evidence type="ECO:0000256" key="1">
    <source>
        <dbReference type="SAM" id="MobiDB-lite"/>
    </source>
</evidence>
<protein>
    <submittedName>
        <fullName evidence="2">Uncharacterized protein</fullName>
    </submittedName>
</protein>
<evidence type="ECO:0000313" key="2">
    <source>
        <dbReference type="EMBL" id="ACR37340.1"/>
    </source>
</evidence>
<dbReference type="EMBL" id="BT086987">
    <property type="protein sequence ID" value="ACR37340.1"/>
    <property type="molecule type" value="mRNA"/>
</dbReference>
<dbReference type="AlphaFoldDB" id="C4J840"/>
<reference evidence="2" key="2">
    <citation type="submission" date="2012-06" db="EMBL/GenBank/DDBJ databases">
        <authorList>
            <person name="Yu Y."/>
            <person name="Currie J."/>
            <person name="Lomeli R."/>
            <person name="Angelova A."/>
            <person name="Collura K."/>
            <person name="Wissotski M."/>
            <person name="Campos D."/>
            <person name="Kudrna D."/>
            <person name="Golser W."/>
            <person name="Ashely E."/>
            <person name="Descour A."/>
            <person name="Fernandes J."/>
            <person name="Soderlund C."/>
            <person name="Walbot V."/>
        </authorList>
    </citation>
    <scope>NUCLEOTIDE SEQUENCE</scope>
    <source>
        <strain evidence="2">B73</strain>
    </source>
</reference>